<dbReference type="Proteomes" id="UP001380953">
    <property type="component" value="Unassembled WGS sequence"/>
</dbReference>
<reference evidence="1" key="1">
    <citation type="submission" date="2024-03" db="EMBL/GenBank/DDBJ databases">
        <title>Whole genome sequecning of epiphytes from Marcgravia umbellata leaves.</title>
        <authorList>
            <person name="Kumar G."/>
            <person name="Savka M.A."/>
        </authorList>
    </citation>
    <scope>NUCLEOTIDE SEQUENCE</scope>
    <source>
        <strain evidence="1">RIT_BL5</strain>
    </source>
</reference>
<organism evidence="1 2">
    <name type="scientific">Saccharibacillus sacchari</name>
    <dbReference type="NCBI Taxonomy" id="456493"/>
    <lineage>
        <taxon>Bacteria</taxon>
        <taxon>Bacillati</taxon>
        <taxon>Bacillota</taxon>
        <taxon>Bacilli</taxon>
        <taxon>Bacillales</taxon>
        <taxon>Paenibacillaceae</taxon>
        <taxon>Saccharibacillus</taxon>
    </lineage>
</organism>
<protein>
    <submittedName>
        <fullName evidence="1">Uncharacterized protein</fullName>
    </submittedName>
</protein>
<proteinExistence type="predicted"/>
<evidence type="ECO:0000313" key="2">
    <source>
        <dbReference type="Proteomes" id="UP001380953"/>
    </source>
</evidence>
<gene>
    <name evidence="1" type="ORF">WKI47_01830</name>
</gene>
<name>A0ACC6P802_9BACL</name>
<sequence>MIRKAGWLIGGLVLLTAGCGAAETTFEPNVFSEKDMCAVKAEDSKAQVCYGASREAAEQVVGKATEEGDSGNFSYEGGVQLFYREDEVAAIRLLEESKGQYRTARGAAVGMSQEEIVKLYGDQDMELPGSGFLDYFYDSENKKLLTDPMKDLPPGSPEDAEKIHLVSTKLDADEHAEYILIMDRRWAMYMD</sequence>
<dbReference type="EMBL" id="JBBKAR010000002">
    <property type="protein sequence ID" value="MEJ8302649.1"/>
    <property type="molecule type" value="Genomic_DNA"/>
</dbReference>
<accession>A0ACC6P802</accession>
<comment type="caution">
    <text evidence="1">The sequence shown here is derived from an EMBL/GenBank/DDBJ whole genome shotgun (WGS) entry which is preliminary data.</text>
</comment>
<keyword evidence="2" id="KW-1185">Reference proteome</keyword>
<evidence type="ECO:0000313" key="1">
    <source>
        <dbReference type="EMBL" id="MEJ8302649.1"/>
    </source>
</evidence>